<keyword evidence="2" id="KW-1185">Reference proteome</keyword>
<dbReference type="RefSeq" id="WP_344940822.1">
    <property type="nucleotide sequence ID" value="NZ_BAABDC010000001.1"/>
</dbReference>
<gene>
    <name evidence="1" type="ORF">GCM10022399_04210</name>
</gene>
<comment type="caution">
    <text evidence="1">The sequence shown here is derived from an EMBL/GenBank/DDBJ whole genome shotgun (WGS) entry which is preliminary data.</text>
</comment>
<organism evidence="1 2">
    <name type="scientific">Terrabacter ginsenosidimutans</name>
    <dbReference type="NCBI Taxonomy" id="490575"/>
    <lineage>
        <taxon>Bacteria</taxon>
        <taxon>Bacillati</taxon>
        <taxon>Actinomycetota</taxon>
        <taxon>Actinomycetes</taxon>
        <taxon>Micrococcales</taxon>
        <taxon>Intrasporangiaceae</taxon>
        <taxon>Terrabacter</taxon>
    </lineage>
</organism>
<name>A0ABP7CIU9_9MICO</name>
<dbReference type="Proteomes" id="UP001501468">
    <property type="component" value="Unassembled WGS sequence"/>
</dbReference>
<evidence type="ECO:0000313" key="1">
    <source>
        <dbReference type="EMBL" id="GAA3691424.1"/>
    </source>
</evidence>
<dbReference type="EMBL" id="BAABDC010000001">
    <property type="protein sequence ID" value="GAA3691424.1"/>
    <property type="molecule type" value="Genomic_DNA"/>
</dbReference>
<reference evidence="2" key="1">
    <citation type="journal article" date="2019" name="Int. J. Syst. Evol. Microbiol.">
        <title>The Global Catalogue of Microorganisms (GCM) 10K type strain sequencing project: providing services to taxonomists for standard genome sequencing and annotation.</title>
        <authorList>
            <consortium name="The Broad Institute Genomics Platform"/>
            <consortium name="The Broad Institute Genome Sequencing Center for Infectious Disease"/>
            <person name="Wu L."/>
            <person name="Ma J."/>
        </authorList>
    </citation>
    <scope>NUCLEOTIDE SEQUENCE [LARGE SCALE GENOMIC DNA]</scope>
    <source>
        <strain evidence="2">JCM 17125</strain>
    </source>
</reference>
<proteinExistence type="predicted"/>
<evidence type="ECO:0000313" key="2">
    <source>
        <dbReference type="Proteomes" id="UP001501468"/>
    </source>
</evidence>
<protein>
    <submittedName>
        <fullName evidence="1">YdeI/OmpD-associated family protein</fullName>
    </submittedName>
</protein>
<dbReference type="Pfam" id="PF13376">
    <property type="entry name" value="OmdA"/>
    <property type="match status" value="1"/>
</dbReference>
<sequence>MTHTSDLPAPPSPNGREVLVPRSRSAWRHWLAERPDRTEGVWVVYRKKSSRLDGPGYDDLLDEALCHGWIDSRGGRLDDDRMIQWFSPRRRGGLWSARNKHRIEALERAGLMAPAGQAAIDRATADGSWAQADEVEALVVPADLATALAGAAATAAYEALADSTKRQYLWWIQSARRPATRAARIADTVGRLAATDAEADVDAED</sequence>
<accession>A0ABP7CIU9</accession>